<evidence type="ECO:0000256" key="6">
    <source>
        <dbReference type="ARBA" id="ARBA00011881"/>
    </source>
</evidence>
<proteinExistence type="inferred from homology"/>
<keyword evidence="11 17" id="KW-0378">Hydrolase</keyword>
<dbReference type="NCBIfam" id="NF006778">
    <property type="entry name" value="PRK09293.1-1"/>
    <property type="match status" value="1"/>
</dbReference>
<comment type="pathway">
    <text evidence="4">Carbohydrate biosynthesis; Calvin cycle.</text>
</comment>
<evidence type="ECO:0000256" key="2">
    <source>
        <dbReference type="ARBA" id="ARBA00001946"/>
    </source>
</evidence>
<protein>
    <recommendedName>
        <fullName evidence="7">fructose-bisphosphatase</fullName>
        <ecNumber evidence="7">3.1.3.11</ecNumber>
    </recommendedName>
    <alternativeName>
        <fullName evidence="16">D-fructose-1,6-bisphosphate 1-phosphohydrolase</fullName>
    </alternativeName>
</protein>
<reference evidence="20" key="2">
    <citation type="journal article" date="2019" name="Curr. Biol.">
        <title>Chromatin organization in early land plants reveals an ancestral association between H3K27me3, transposons, and constitutive heterochromatin.</title>
        <authorList>
            <person name="Montgomery S.A."/>
            <person name="Tanizawa Y."/>
            <person name="Galik B."/>
            <person name="Wang N."/>
            <person name="Ito T."/>
            <person name="Mochizuki T."/>
            <person name="Akimcheva S."/>
            <person name="Bowman J."/>
            <person name="Cognat V."/>
            <person name="Drouard L."/>
            <person name="Ekker H."/>
            <person name="Houng S."/>
            <person name="Kohchi T."/>
            <person name="Lin S."/>
            <person name="Liu L.D."/>
            <person name="Nakamura Y."/>
            <person name="Valeeva L.R."/>
            <person name="Shakirov E.V."/>
            <person name="Shippen D.E."/>
            <person name="Wei W."/>
            <person name="Yagura M."/>
            <person name="Yamaoka S."/>
            <person name="Yamato K.T."/>
            <person name="Liu C."/>
            <person name="Berger F."/>
        </authorList>
    </citation>
    <scope>NUCLEOTIDE SEQUENCE [LARGE SCALE GENOMIC DNA]</scope>
    <source>
        <strain evidence="20">Tak-1</strain>
    </source>
</reference>
<keyword evidence="12" id="KW-0460">Magnesium</keyword>
<accession>A0A176W444</accession>
<dbReference type="AlphaFoldDB" id="A0A176W444"/>
<evidence type="ECO:0000259" key="18">
    <source>
        <dbReference type="Pfam" id="PF00316"/>
    </source>
</evidence>
<dbReference type="GO" id="GO:0006094">
    <property type="term" value="P:gluconeogenesis"/>
    <property type="evidence" value="ECO:0007669"/>
    <property type="project" value="TreeGrafter"/>
</dbReference>
<feature type="domain" description="Fructose-1-6-bisphosphatase class I N-terminal" evidence="18">
    <location>
        <begin position="110"/>
        <end position="295"/>
    </location>
</feature>
<comment type="catalytic activity">
    <reaction evidence="1">
        <text>beta-D-fructose 1,6-bisphosphate + H2O = beta-D-fructose 6-phosphate + phosphate</text>
        <dbReference type="Rhea" id="RHEA:11064"/>
        <dbReference type="ChEBI" id="CHEBI:15377"/>
        <dbReference type="ChEBI" id="CHEBI:32966"/>
        <dbReference type="ChEBI" id="CHEBI:43474"/>
        <dbReference type="ChEBI" id="CHEBI:57634"/>
        <dbReference type="EC" id="3.1.3.11"/>
    </reaction>
</comment>
<dbReference type="Gene3D" id="3.40.190.80">
    <property type="match status" value="1"/>
</dbReference>
<evidence type="ECO:0000256" key="1">
    <source>
        <dbReference type="ARBA" id="ARBA00001273"/>
    </source>
</evidence>
<comment type="cofactor">
    <cofactor evidence="2">
        <name>Mg(2+)</name>
        <dbReference type="ChEBI" id="CHEBI:18420"/>
    </cofactor>
</comment>
<evidence type="ECO:0000259" key="19">
    <source>
        <dbReference type="Pfam" id="PF18913"/>
    </source>
</evidence>
<dbReference type="InterPro" id="IPR033391">
    <property type="entry name" value="FBPase_N"/>
</dbReference>
<dbReference type="GO" id="GO:0006000">
    <property type="term" value="P:fructose metabolic process"/>
    <property type="evidence" value="ECO:0007669"/>
    <property type="project" value="TreeGrafter"/>
</dbReference>
<evidence type="ECO:0000313" key="22">
    <source>
        <dbReference type="Proteomes" id="UP000077202"/>
    </source>
</evidence>
<dbReference type="GO" id="GO:0005829">
    <property type="term" value="C:cytosol"/>
    <property type="evidence" value="ECO:0007669"/>
    <property type="project" value="TreeGrafter"/>
</dbReference>
<dbReference type="CDD" id="cd00354">
    <property type="entry name" value="FBPase"/>
    <property type="match status" value="1"/>
</dbReference>
<dbReference type="EMBL" id="LVLJ01001907">
    <property type="protein sequence ID" value="OAE27391.1"/>
    <property type="molecule type" value="Genomic_DNA"/>
</dbReference>
<organism evidence="21 22">
    <name type="scientific">Marchantia polymorpha subsp. ruderalis</name>
    <dbReference type="NCBI Taxonomy" id="1480154"/>
    <lineage>
        <taxon>Eukaryota</taxon>
        <taxon>Viridiplantae</taxon>
        <taxon>Streptophyta</taxon>
        <taxon>Embryophyta</taxon>
        <taxon>Marchantiophyta</taxon>
        <taxon>Marchantiopsida</taxon>
        <taxon>Marchantiidae</taxon>
        <taxon>Marchantiales</taxon>
        <taxon>Marchantiaceae</taxon>
        <taxon>Marchantia</taxon>
    </lineage>
</organism>
<dbReference type="EMBL" id="AP019871">
    <property type="protein sequence ID" value="BBN14709.1"/>
    <property type="molecule type" value="Genomic_DNA"/>
</dbReference>
<dbReference type="Gene3D" id="3.30.540.10">
    <property type="entry name" value="Fructose-1,6-Bisphosphatase, subunit A, domain 1"/>
    <property type="match status" value="1"/>
</dbReference>
<keyword evidence="9" id="KW-0934">Plastid</keyword>
<evidence type="ECO:0000256" key="10">
    <source>
        <dbReference type="ARBA" id="ARBA00022723"/>
    </source>
</evidence>
<keyword evidence="13" id="KW-0809">Transit peptide</keyword>
<dbReference type="Proteomes" id="UP000077202">
    <property type="component" value="Unassembled WGS sequence"/>
</dbReference>
<evidence type="ECO:0000256" key="12">
    <source>
        <dbReference type="ARBA" id="ARBA00022842"/>
    </source>
</evidence>
<dbReference type="HAMAP" id="MF_01855">
    <property type="entry name" value="FBPase_class1"/>
    <property type="match status" value="1"/>
</dbReference>
<evidence type="ECO:0000256" key="14">
    <source>
        <dbReference type="ARBA" id="ARBA00023157"/>
    </source>
</evidence>
<dbReference type="GO" id="GO:0046872">
    <property type="term" value="F:metal ion binding"/>
    <property type="evidence" value="ECO:0007669"/>
    <property type="project" value="UniProtKB-KW"/>
</dbReference>
<evidence type="ECO:0000313" key="21">
    <source>
        <dbReference type="EMBL" id="OAE27391.1"/>
    </source>
</evidence>
<dbReference type="Pfam" id="PF00316">
    <property type="entry name" value="FBPase"/>
    <property type="match status" value="1"/>
</dbReference>
<dbReference type="PRINTS" id="PR00115">
    <property type="entry name" value="F16BPHPHTASE"/>
</dbReference>
<evidence type="ECO:0000256" key="9">
    <source>
        <dbReference type="ARBA" id="ARBA00022640"/>
    </source>
</evidence>
<evidence type="ECO:0000256" key="15">
    <source>
        <dbReference type="ARBA" id="ARBA00023277"/>
    </source>
</evidence>
<keyword evidence="14" id="KW-1015">Disulfide bond</keyword>
<dbReference type="EC" id="3.1.3.11" evidence="7"/>
<name>A0A176W444_MARPO</name>
<evidence type="ECO:0000256" key="3">
    <source>
        <dbReference type="ARBA" id="ARBA00004229"/>
    </source>
</evidence>
<dbReference type="GO" id="GO:0006002">
    <property type="term" value="P:fructose 6-phosphate metabolic process"/>
    <property type="evidence" value="ECO:0007669"/>
    <property type="project" value="TreeGrafter"/>
</dbReference>
<dbReference type="InterPro" id="IPR000146">
    <property type="entry name" value="FBPase_class-1"/>
</dbReference>
<evidence type="ECO:0000256" key="8">
    <source>
        <dbReference type="ARBA" id="ARBA00022528"/>
    </source>
</evidence>
<dbReference type="GO" id="GO:0030388">
    <property type="term" value="P:fructose 1,6-bisphosphate metabolic process"/>
    <property type="evidence" value="ECO:0007669"/>
    <property type="project" value="TreeGrafter"/>
</dbReference>
<sequence length="431" mass="46235">MAANTAALWSSVVTAAAPCSSSNSTKSSRRAATASNAGPLLHFLSSSFQTGSAGLNLQASKQSRCAAAAGEVASARAAVTVQPPKTRKTSQYEIQTFTGWLLRKEQAGVIDSELTIVLNSIAVACKQIASLVQRAGISNLTGVQGAVNVQGEDQKKLDVISNEVFSNCLRSSGRTGIIASEEEDTPVAVEESYSGNYVVVFDPLDGSSNIDAAVSTGSIFGIYRPTEECLADMDDDSQLGMVEQNCIVNVCQPGSNLLSAGYCMYSSSVILVLSVGDGVYGFTLDPLYGEFVMTHDNIKIPKKGSIYSFNEGNYALWDDKLKKYIDSLKDPEPTGKPYSARYIGSLVGDFHRTMLYGGIYGYPADKKSKNGKLRLLYECAPMSYLAEQAGGKGSDGYRRVLEIEPEQVHQRVPLFVGSTEEVEKLEKYLAA</sequence>
<dbReference type="GO" id="GO:0005986">
    <property type="term" value="P:sucrose biosynthetic process"/>
    <property type="evidence" value="ECO:0007669"/>
    <property type="project" value="TreeGrafter"/>
</dbReference>
<dbReference type="PANTHER" id="PTHR11556:SF1">
    <property type="entry name" value="FRUCTOSE-BISPHOSPHATASE"/>
    <property type="match status" value="1"/>
</dbReference>
<evidence type="ECO:0000256" key="11">
    <source>
        <dbReference type="ARBA" id="ARBA00022801"/>
    </source>
</evidence>
<dbReference type="FunFam" id="3.30.540.10:FF:000014">
    <property type="entry name" value="Fructose-1,6-bisphosphatase, chloroplastic"/>
    <property type="match status" value="1"/>
</dbReference>
<evidence type="ECO:0000256" key="4">
    <source>
        <dbReference type="ARBA" id="ARBA00005215"/>
    </source>
</evidence>
<comment type="similarity">
    <text evidence="5 17">Belongs to the FBPase class 1 family.</text>
</comment>
<dbReference type="PANTHER" id="PTHR11556">
    <property type="entry name" value="FRUCTOSE-1,6-BISPHOSPHATASE-RELATED"/>
    <property type="match status" value="1"/>
</dbReference>
<keyword evidence="15 17" id="KW-0119">Carbohydrate metabolism</keyword>
<evidence type="ECO:0000256" key="16">
    <source>
        <dbReference type="ARBA" id="ARBA00032973"/>
    </source>
</evidence>
<dbReference type="PIRSF" id="PIRSF000904">
    <property type="entry name" value="FBPtase_SBPase"/>
    <property type="match status" value="1"/>
</dbReference>
<feature type="domain" description="Fructose-1-6-bisphosphatase class 1 C-terminal" evidence="19">
    <location>
        <begin position="300"/>
        <end position="429"/>
    </location>
</feature>
<dbReference type="FunFam" id="3.40.190.80:FF:000001">
    <property type="entry name" value="Fructose-1,6-bisphosphatase class 1"/>
    <property type="match status" value="1"/>
</dbReference>
<dbReference type="PROSITE" id="PS00124">
    <property type="entry name" value="FBPASE"/>
    <property type="match status" value="1"/>
</dbReference>
<evidence type="ECO:0000256" key="17">
    <source>
        <dbReference type="RuleBase" id="RU000508"/>
    </source>
</evidence>
<dbReference type="InterPro" id="IPR044015">
    <property type="entry name" value="FBPase_C_dom"/>
</dbReference>
<dbReference type="InterPro" id="IPR020548">
    <property type="entry name" value="Fructose_bisphosphatase_AS"/>
</dbReference>
<dbReference type="GO" id="GO:0042132">
    <property type="term" value="F:fructose 1,6-bisphosphate 1-phosphatase activity"/>
    <property type="evidence" value="ECO:0007669"/>
    <property type="project" value="UniProtKB-EC"/>
</dbReference>
<evidence type="ECO:0000256" key="7">
    <source>
        <dbReference type="ARBA" id="ARBA00013093"/>
    </source>
</evidence>
<dbReference type="PIRSF" id="PIRSF500210">
    <property type="entry name" value="FBPtase"/>
    <property type="match status" value="1"/>
</dbReference>
<evidence type="ECO:0000256" key="13">
    <source>
        <dbReference type="ARBA" id="ARBA00022946"/>
    </source>
</evidence>
<evidence type="ECO:0000256" key="5">
    <source>
        <dbReference type="ARBA" id="ARBA00010941"/>
    </source>
</evidence>
<keyword evidence="22" id="KW-1185">Reference proteome</keyword>
<evidence type="ECO:0000313" key="20">
    <source>
        <dbReference type="EMBL" id="BBN14709.1"/>
    </source>
</evidence>
<gene>
    <name evidence="21" type="ORF">AXG93_2015s1180</name>
    <name evidence="20" type="ORF">Mp_6g13790</name>
</gene>
<dbReference type="SUPFAM" id="SSF56655">
    <property type="entry name" value="Carbohydrate phosphatase"/>
    <property type="match status" value="1"/>
</dbReference>
<reference evidence="23" key="3">
    <citation type="journal article" date="2020" name="Curr. Biol.">
        <title>Chromatin organization in early land plants reveals an ancestral association between H3K27me3, transposons, and constitutive heterochromatin.</title>
        <authorList>
            <person name="Montgomery S.A."/>
            <person name="Tanizawa Y."/>
            <person name="Galik B."/>
            <person name="Wang N."/>
            <person name="Ito T."/>
            <person name="Mochizuki T."/>
            <person name="Akimcheva S."/>
            <person name="Bowman J.L."/>
            <person name="Cognat V."/>
            <person name="Marechal-Drouard L."/>
            <person name="Ekker H."/>
            <person name="Hong S.F."/>
            <person name="Kohchi T."/>
            <person name="Lin S.S."/>
            <person name="Liu L.D."/>
            <person name="Nakamura Y."/>
            <person name="Valeeva L.R."/>
            <person name="Shakirov E.V."/>
            <person name="Shippen D.E."/>
            <person name="Wei W.L."/>
            <person name="Yagura M."/>
            <person name="Yamaoka S."/>
            <person name="Yamato K.T."/>
            <person name="Liu C."/>
            <person name="Berger F."/>
        </authorList>
    </citation>
    <scope>NUCLEOTIDE SEQUENCE [LARGE SCALE GENOMIC DNA]</scope>
    <source>
        <strain evidence="23">Tak-1</strain>
    </source>
</reference>
<dbReference type="InterPro" id="IPR028343">
    <property type="entry name" value="FBPtase"/>
</dbReference>
<keyword evidence="8" id="KW-0150">Chloroplast</keyword>
<evidence type="ECO:0000313" key="23">
    <source>
        <dbReference type="Proteomes" id="UP001162541"/>
    </source>
</evidence>
<dbReference type="GO" id="GO:0009507">
    <property type="term" value="C:chloroplast"/>
    <property type="evidence" value="ECO:0007669"/>
    <property type="project" value="UniProtKB-SubCell"/>
</dbReference>
<dbReference type="Proteomes" id="UP001162541">
    <property type="component" value="Chromosome 6"/>
</dbReference>
<keyword evidence="10" id="KW-0479">Metal-binding</keyword>
<dbReference type="Pfam" id="PF18913">
    <property type="entry name" value="FBPase_C"/>
    <property type="match status" value="1"/>
</dbReference>
<comment type="subcellular location">
    <subcellularLocation>
        <location evidence="3">Plastid</location>
        <location evidence="3">Chloroplast</location>
    </subcellularLocation>
</comment>
<reference evidence="21 22" key="1">
    <citation type="submission" date="2016-03" db="EMBL/GenBank/DDBJ databases">
        <title>Mechanisms controlling the formation of the plant cell surface in tip-growing cells are functionally conserved among land plants.</title>
        <authorList>
            <person name="Honkanen S."/>
            <person name="Jones V.A."/>
            <person name="Morieri G."/>
            <person name="Champion C."/>
            <person name="Hetherington A.J."/>
            <person name="Kelly S."/>
            <person name="Saint-Marcoux D."/>
            <person name="Proust H."/>
            <person name="Prescott H."/>
            <person name="Dolan L."/>
        </authorList>
    </citation>
    <scope>NUCLEOTIDE SEQUENCE [LARGE SCALE GENOMIC DNA]</scope>
    <source>
        <strain evidence="22">cv. Tak-1 and cv. Tak-2</strain>
        <tissue evidence="21">Whole gametophyte</tissue>
    </source>
</reference>
<comment type="subunit">
    <text evidence="6">Homotetramer.</text>
</comment>